<evidence type="ECO:0000313" key="1">
    <source>
        <dbReference type="EMBL" id="MPN08949.1"/>
    </source>
</evidence>
<reference evidence="1" key="1">
    <citation type="submission" date="2019-08" db="EMBL/GenBank/DDBJ databases">
        <authorList>
            <person name="Kucharzyk K."/>
            <person name="Murdoch R.W."/>
            <person name="Higgins S."/>
            <person name="Loffler F."/>
        </authorList>
    </citation>
    <scope>NUCLEOTIDE SEQUENCE</scope>
</reference>
<accession>A0A645F695</accession>
<name>A0A645F695_9ZZZZ</name>
<dbReference type="EMBL" id="VSSQ01055046">
    <property type="protein sequence ID" value="MPN08949.1"/>
    <property type="molecule type" value="Genomic_DNA"/>
</dbReference>
<protein>
    <submittedName>
        <fullName evidence="1">Uncharacterized protein</fullName>
    </submittedName>
</protein>
<organism evidence="1">
    <name type="scientific">bioreactor metagenome</name>
    <dbReference type="NCBI Taxonomy" id="1076179"/>
    <lineage>
        <taxon>unclassified sequences</taxon>
        <taxon>metagenomes</taxon>
        <taxon>ecological metagenomes</taxon>
    </lineage>
</organism>
<dbReference type="AlphaFoldDB" id="A0A645F695"/>
<sequence length="87" mass="9364">MRILTLAEDAAPAPVETTLQLPVEGVSAFIMGSRLSVASREQLFTYTIKGKLSATATFQQPVDAVVKLTDNKLLLSSNGMYYLANAD</sequence>
<comment type="caution">
    <text evidence="1">The sequence shown here is derived from an EMBL/GenBank/DDBJ whole genome shotgun (WGS) entry which is preliminary data.</text>
</comment>
<proteinExistence type="predicted"/>
<gene>
    <name evidence="1" type="ORF">SDC9_156237</name>
</gene>